<accession>A0A0G1M8W2</accession>
<evidence type="ECO:0000313" key="2">
    <source>
        <dbReference type="Proteomes" id="UP000034696"/>
    </source>
</evidence>
<sequence length="183" mass="20925">MSFSGKLFMDFLKNLSVSELHHAYLVTGERRATHLALNRFFENELKLKIQGNQDFLFAEHDTFTIDEARMLKNWQSKRPASGERKFFVLALNGATHEAQNSLLKVLEEPTAGTHFFLIAPTADLFLPTVRSRLFIVKFNDESKKSETPLVEKFLKSKIGERLTFAKLFADEIADGKKTKTDIV</sequence>
<gene>
    <name evidence="1" type="ORF">UX06_C0010G0013</name>
</gene>
<evidence type="ECO:0000313" key="1">
    <source>
        <dbReference type="EMBL" id="KKU04734.1"/>
    </source>
</evidence>
<dbReference type="Gene3D" id="3.40.50.300">
    <property type="entry name" value="P-loop containing nucleotide triphosphate hydrolases"/>
    <property type="match status" value="1"/>
</dbReference>
<name>A0A0G1M8W2_9BACT</name>
<feature type="non-terminal residue" evidence="1">
    <location>
        <position position="183"/>
    </location>
</feature>
<keyword evidence="1" id="KW-0548">Nucleotidyltransferase</keyword>
<dbReference type="GO" id="GO:0003887">
    <property type="term" value="F:DNA-directed DNA polymerase activity"/>
    <property type="evidence" value="ECO:0007669"/>
    <property type="project" value="UniProtKB-KW"/>
</dbReference>
<dbReference type="SUPFAM" id="SSF52540">
    <property type="entry name" value="P-loop containing nucleoside triphosphate hydrolases"/>
    <property type="match status" value="1"/>
</dbReference>
<dbReference type="AlphaFoldDB" id="A0A0G1M8W2"/>
<keyword evidence="1" id="KW-0239">DNA-directed DNA polymerase</keyword>
<dbReference type="Proteomes" id="UP000034696">
    <property type="component" value="Unassembled WGS sequence"/>
</dbReference>
<organism evidence="1 2">
    <name type="scientific">Candidatus Giovannonibacteria bacterium GW2011_GWA2_45_21</name>
    <dbReference type="NCBI Taxonomy" id="1618649"/>
    <lineage>
        <taxon>Bacteria</taxon>
        <taxon>Candidatus Giovannoniibacteriota</taxon>
    </lineage>
</organism>
<dbReference type="Pfam" id="PF13177">
    <property type="entry name" value="DNA_pol3_delta2"/>
    <property type="match status" value="1"/>
</dbReference>
<keyword evidence="1" id="KW-0808">Transferase</keyword>
<dbReference type="InterPro" id="IPR027417">
    <property type="entry name" value="P-loop_NTPase"/>
</dbReference>
<proteinExistence type="predicted"/>
<dbReference type="EMBL" id="LCKT01000010">
    <property type="protein sequence ID" value="KKU04734.1"/>
    <property type="molecule type" value="Genomic_DNA"/>
</dbReference>
<comment type="caution">
    <text evidence="1">The sequence shown here is derived from an EMBL/GenBank/DDBJ whole genome shotgun (WGS) entry which is preliminary data.</text>
</comment>
<protein>
    <submittedName>
        <fullName evidence="1">DNA-directed DNA polymerase</fullName>
    </submittedName>
</protein>
<reference evidence="1 2" key="1">
    <citation type="journal article" date="2015" name="Nature">
        <title>rRNA introns, odd ribosomes, and small enigmatic genomes across a large radiation of phyla.</title>
        <authorList>
            <person name="Brown C.T."/>
            <person name="Hug L.A."/>
            <person name="Thomas B.C."/>
            <person name="Sharon I."/>
            <person name="Castelle C.J."/>
            <person name="Singh A."/>
            <person name="Wilkins M.J."/>
            <person name="Williams K.H."/>
            <person name="Banfield J.F."/>
        </authorList>
    </citation>
    <scope>NUCLEOTIDE SEQUENCE [LARGE SCALE GENOMIC DNA]</scope>
</reference>